<keyword evidence="2" id="KW-0472">Membrane</keyword>
<keyword evidence="2" id="KW-0812">Transmembrane</keyword>
<comment type="caution">
    <text evidence="3">The sequence shown here is derived from an EMBL/GenBank/DDBJ whole genome shotgun (WGS) entry which is preliminary data.</text>
</comment>
<feature type="compositionally biased region" description="Polar residues" evidence="1">
    <location>
        <begin position="64"/>
        <end position="80"/>
    </location>
</feature>
<sequence length="80" mass="8967">IDQCFENPESSSTAVALAGIIILMVCFIAVYVPFWKLIDLLTKNTPSEEQKDEEVTEQIKDNSIDQTTINEQKNTGGENF</sequence>
<reference evidence="4" key="1">
    <citation type="submission" date="2022-10" db="EMBL/GenBank/DDBJ databases">
        <title>Genome assembly of Pristionchus species.</title>
        <authorList>
            <person name="Yoshida K."/>
            <person name="Sommer R.J."/>
        </authorList>
    </citation>
    <scope>NUCLEOTIDE SEQUENCE [LARGE SCALE GENOMIC DNA]</scope>
    <source>
        <strain evidence="4">RS5460</strain>
    </source>
</reference>
<feature type="non-terminal residue" evidence="3">
    <location>
        <position position="1"/>
    </location>
</feature>
<feature type="non-terminal residue" evidence="3">
    <location>
        <position position="80"/>
    </location>
</feature>
<keyword evidence="4" id="KW-1185">Reference proteome</keyword>
<accession>A0AAN4ZED7</accession>
<evidence type="ECO:0000256" key="2">
    <source>
        <dbReference type="SAM" id="Phobius"/>
    </source>
</evidence>
<keyword evidence="2" id="KW-1133">Transmembrane helix</keyword>
<evidence type="ECO:0000313" key="3">
    <source>
        <dbReference type="EMBL" id="GMR39713.1"/>
    </source>
</evidence>
<dbReference type="AlphaFoldDB" id="A0AAN4ZED7"/>
<proteinExistence type="predicted"/>
<evidence type="ECO:0000256" key="1">
    <source>
        <dbReference type="SAM" id="MobiDB-lite"/>
    </source>
</evidence>
<protein>
    <submittedName>
        <fullName evidence="3">Uncharacterized protein</fullName>
    </submittedName>
</protein>
<gene>
    <name evidence="3" type="ORF">PMAYCL1PPCAC_09908</name>
</gene>
<organism evidence="3 4">
    <name type="scientific">Pristionchus mayeri</name>
    <dbReference type="NCBI Taxonomy" id="1317129"/>
    <lineage>
        <taxon>Eukaryota</taxon>
        <taxon>Metazoa</taxon>
        <taxon>Ecdysozoa</taxon>
        <taxon>Nematoda</taxon>
        <taxon>Chromadorea</taxon>
        <taxon>Rhabditida</taxon>
        <taxon>Rhabditina</taxon>
        <taxon>Diplogasteromorpha</taxon>
        <taxon>Diplogasteroidea</taxon>
        <taxon>Neodiplogasteridae</taxon>
        <taxon>Pristionchus</taxon>
    </lineage>
</organism>
<dbReference type="Proteomes" id="UP001328107">
    <property type="component" value="Unassembled WGS sequence"/>
</dbReference>
<dbReference type="EMBL" id="BTRK01000003">
    <property type="protein sequence ID" value="GMR39713.1"/>
    <property type="molecule type" value="Genomic_DNA"/>
</dbReference>
<name>A0AAN4ZED7_9BILA</name>
<feature type="region of interest" description="Disordered" evidence="1">
    <location>
        <begin position="46"/>
        <end position="80"/>
    </location>
</feature>
<evidence type="ECO:0000313" key="4">
    <source>
        <dbReference type="Proteomes" id="UP001328107"/>
    </source>
</evidence>
<feature type="transmembrane region" description="Helical" evidence="2">
    <location>
        <begin position="15"/>
        <end position="34"/>
    </location>
</feature>